<comment type="caution">
    <text evidence="2">The sequence shown here is derived from an EMBL/GenBank/DDBJ whole genome shotgun (WGS) entry which is preliminary data.</text>
</comment>
<gene>
    <name evidence="2" type="ORF">DEBURN_LOCUS1306</name>
</gene>
<dbReference type="EMBL" id="CAJVPK010000056">
    <property type="protein sequence ID" value="CAG8439287.1"/>
    <property type="molecule type" value="Genomic_DNA"/>
</dbReference>
<dbReference type="AlphaFoldDB" id="A0A9N8V4A6"/>
<reference evidence="2" key="1">
    <citation type="submission" date="2021-06" db="EMBL/GenBank/DDBJ databases">
        <authorList>
            <person name="Kallberg Y."/>
            <person name="Tangrot J."/>
            <person name="Rosling A."/>
        </authorList>
    </citation>
    <scope>NUCLEOTIDE SEQUENCE</scope>
    <source>
        <strain evidence="2">AZ414A</strain>
    </source>
</reference>
<evidence type="ECO:0000313" key="3">
    <source>
        <dbReference type="Proteomes" id="UP000789706"/>
    </source>
</evidence>
<feature type="region of interest" description="Disordered" evidence="1">
    <location>
        <begin position="1"/>
        <end position="26"/>
    </location>
</feature>
<organism evidence="2 3">
    <name type="scientific">Diversispora eburnea</name>
    <dbReference type="NCBI Taxonomy" id="1213867"/>
    <lineage>
        <taxon>Eukaryota</taxon>
        <taxon>Fungi</taxon>
        <taxon>Fungi incertae sedis</taxon>
        <taxon>Mucoromycota</taxon>
        <taxon>Glomeromycotina</taxon>
        <taxon>Glomeromycetes</taxon>
        <taxon>Diversisporales</taxon>
        <taxon>Diversisporaceae</taxon>
        <taxon>Diversispora</taxon>
    </lineage>
</organism>
<name>A0A9N8V4A6_9GLOM</name>
<protein>
    <submittedName>
        <fullName evidence="2">6549_t:CDS:1</fullName>
    </submittedName>
</protein>
<sequence length="41" mass="4766">MYQISNDPSSHLYHDQNGNTVDEEHTEELDYELVIDVVQTS</sequence>
<proteinExistence type="predicted"/>
<dbReference type="Proteomes" id="UP000789706">
    <property type="component" value="Unassembled WGS sequence"/>
</dbReference>
<accession>A0A9N8V4A6</accession>
<evidence type="ECO:0000313" key="2">
    <source>
        <dbReference type="EMBL" id="CAG8439287.1"/>
    </source>
</evidence>
<evidence type="ECO:0000256" key="1">
    <source>
        <dbReference type="SAM" id="MobiDB-lite"/>
    </source>
</evidence>
<keyword evidence="3" id="KW-1185">Reference proteome</keyword>